<feature type="transmembrane region" description="Helical" evidence="11">
    <location>
        <begin position="43"/>
        <end position="64"/>
    </location>
</feature>
<feature type="transmembrane region" description="Helical" evidence="11">
    <location>
        <begin position="12"/>
        <end position="31"/>
    </location>
</feature>
<organism evidence="12 13">
    <name type="scientific">Bacteroides cellulosilyticus</name>
    <dbReference type="NCBI Taxonomy" id="246787"/>
    <lineage>
        <taxon>Bacteria</taxon>
        <taxon>Pseudomonadati</taxon>
        <taxon>Bacteroidota</taxon>
        <taxon>Bacteroidia</taxon>
        <taxon>Bacteroidales</taxon>
        <taxon>Bacteroidaceae</taxon>
        <taxon>Bacteroides</taxon>
    </lineage>
</organism>
<dbReference type="GO" id="GO:0036424">
    <property type="term" value="F:L-phosphoserine phosphatase activity"/>
    <property type="evidence" value="ECO:0007669"/>
    <property type="project" value="TreeGrafter"/>
</dbReference>
<dbReference type="PANTHER" id="PTHR43344">
    <property type="entry name" value="PHOSPHOSERINE PHOSPHATASE"/>
    <property type="match status" value="1"/>
</dbReference>
<keyword evidence="4" id="KW-0028">Amino-acid biosynthesis</keyword>
<proteinExistence type="predicted"/>
<evidence type="ECO:0000256" key="6">
    <source>
        <dbReference type="ARBA" id="ARBA00022801"/>
    </source>
</evidence>
<dbReference type="KEGG" id="bcel:BcellWH2_00201"/>
<dbReference type="RefSeq" id="WP_029427022.1">
    <property type="nucleotide sequence ID" value="NZ_CP012801.1"/>
</dbReference>
<evidence type="ECO:0000256" key="1">
    <source>
        <dbReference type="ARBA" id="ARBA00001946"/>
    </source>
</evidence>
<dbReference type="PANTHER" id="PTHR43344:SF2">
    <property type="entry name" value="PHOSPHOSERINE PHOSPHATASE"/>
    <property type="match status" value="1"/>
</dbReference>
<evidence type="ECO:0000256" key="3">
    <source>
        <dbReference type="ARBA" id="ARBA00012640"/>
    </source>
</evidence>
<evidence type="ECO:0000313" key="13">
    <source>
        <dbReference type="Proteomes" id="UP000061809"/>
    </source>
</evidence>
<evidence type="ECO:0000256" key="7">
    <source>
        <dbReference type="ARBA" id="ARBA00022842"/>
    </source>
</evidence>
<keyword evidence="7" id="KW-0460">Magnesium</keyword>
<evidence type="ECO:0000313" key="12">
    <source>
        <dbReference type="EMBL" id="ALJ57477.1"/>
    </source>
</evidence>
<reference evidence="12 13" key="1">
    <citation type="journal article" date="2015" name="Science">
        <title>Genetic determinants of in vivo fitness and diet responsiveness in multiple human gut Bacteroides.</title>
        <authorList>
            <person name="Wu M."/>
            <person name="McNulty N.P."/>
            <person name="Rodionov D.A."/>
            <person name="Khoroshkin M.S."/>
            <person name="Griffin N.W."/>
            <person name="Cheng J."/>
            <person name="Latreille P."/>
            <person name="Kerstetter R.A."/>
            <person name="Terrapon N."/>
            <person name="Henrissat B."/>
            <person name="Osterman A.L."/>
            <person name="Gordon J.I."/>
        </authorList>
    </citation>
    <scope>NUCLEOTIDE SEQUENCE [LARGE SCALE GENOMIC DNA]</scope>
    <source>
        <strain evidence="12 13">WH2</strain>
    </source>
</reference>
<name>A0A0P0G9Y1_9BACE</name>
<accession>A0A0P0G9Y1</accession>
<evidence type="ECO:0000256" key="4">
    <source>
        <dbReference type="ARBA" id="ARBA00022605"/>
    </source>
</evidence>
<dbReference type="InterPro" id="IPR036412">
    <property type="entry name" value="HAD-like_sf"/>
</dbReference>
<dbReference type="GO" id="GO:0006564">
    <property type="term" value="P:L-serine biosynthetic process"/>
    <property type="evidence" value="ECO:0007669"/>
    <property type="project" value="UniProtKB-KW"/>
</dbReference>
<evidence type="ECO:0000256" key="11">
    <source>
        <dbReference type="SAM" id="Phobius"/>
    </source>
</evidence>
<gene>
    <name evidence="12" type="ORF">BcellWH2_00201</name>
</gene>
<dbReference type="InterPro" id="IPR023214">
    <property type="entry name" value="HAD_sf"/>
</dbReference>
<keyword evidence="11" id="KW-1133">Transmembrane helix</keyword>
<keyword evidence="11" id="KW-0812">Transmembrane</keyword>
<comment type="catalytic activity">
    <reaction evidence="9">
        <text>O-phospho-L-serine + H2O = L-serine + phosphate</text>
        <dbReference type="Rhea" id="RHEA:21208"/>
        <dbReference type="ChEBI" id="CHEBI:15377"/>
        <dbReference type="ChEBI" id="CHEBI:33384"/>
        <dbReference type="ChEBI" id="CHEBI:43474"/>
        <dbReference type="ChEBI" id="CHEBI:57524"/>
        <dbReference type="EC" id="3.1.3.3"/>
    </reaction>
</comment>
<evidence type="ECO:0000256" key="9">
    <source>
        <dbReference type="ARBA" id="ARBA00048138"/>
    </source>
</evidence>
<dbReference type="Proteomes" id="UP000061809">
    <property type="component" value="Chromosome"/>
</dbReference>
<dbReference type="EC" id="3.1.3.3" evidence="3"/>
<keyword evidence="5" id="KW-0479">Metal-binding</keyword>
<comment type="catalytic activity">
    <reaction evidence="10">
        <text>O-phospho-D-serine + H2O = D-serine + phosphate</text>
        <dbReference type="Rhea" id="RHEA:24873"/>
        <dbReference type="ChEBI" id="CHEBI:15377"/>
        <dbReference type="ChEBI" id="CHEBI:35247"/>
        <dbReference type="ChEBI" id="CHEBI:43474"/>
        <dbReference type="ChEBI" id="CHEBI:58680"/>
        <dbReference type="EC" id="3.1.3.3"/>
    </reaction>
</comment>
<dbReference type="GO" id="GO:0000287">
    <property type="term" value="F:magnesium ion binding"/>
    <property type="evidence" value="ECO:0007669"/>
    <property type="project" value="TreeGrafter"/>
</dbReference>
<dbReference type="EMBL" id="CP012801">
    <property type="protein sequence ID" value="ALJ57477.1"/>
    <property type="molecule type" value="Genomic_DNA"/>
</dbReference>
<keyword evidence="8" id="KW-0718">Serine biosynthesis</keyword>
<keyword evidence="6 12" id="KW-0378">Hydrolase</keyword>
<comment type="pathway">
    <text evidence="2">Amino-acid biosynthesis; L-serine biosynthesis; L-serine from 3-phospho-D-glycerate: step 3/3.</text>
</comment>
<dbReference type="Gene3D" id="3.40.50.1000">
    <property type="entry name" value="HAD superfamily/HAD-like"/>
    <property type="match status" value="1"/>
</dbReference>
<dbReference type="Pfam" id="PF00702">
    <property type="entry name" value="Hydrolase"/>
    <property type="match status" value="1"/>
</dbReference>
<keyword evidence="11" id="KW-0472">Membrane</keyword>
<evidence type="ECO:0000256" key="8">
    <source>
        <dbReference type="ARBA" id="ARBA00023299"/>
    </source>
</evidence>
<evidence type="ECO:0000256" key="2">
    <source>
        <dbReference type="ARBA" id="ARBA00005135"/>
    </source>
</evidence>
<dbReference type="CDD" id="cd01427">
    <property type="entry name" value="HAD_like"/>
    <property type="match status" value="1"/>
</dbReference>
<dbReference type="InterPro" id="IPR050582">
    <property type="entry name" value="HAD-like_SerB"/>
</dbReference>
<comment type="cofactor">
    <cofactor evidence="1">
        <name>Mg(2+)</name>
        <dbReference type="ChEBI" id="CHEBI:18420"/>
    </cofactor>
</comment>
<sequence length="302" mass="35620">MGRNQILSNFVYPILTSIIGGLILSYLSLLIPLKGEYDVDYIWLWTRVLSVFIISSTIILFFITKYRRKNKPIKVIVFDFDGTLTYNHGLRSSWEKIWVYLGYKVQDCQKYYDQFKKGKIDHQEWCDITCEAFKNKNLTRNVLDSISKEIQLMHGVKEVLYKLRNEDHLKLYIVSGSIIQLIELLLGDKIDDYFDGYKANIFIFHTNNQLAKIEGTKFDFEGKATYIKKIAEKEKLNSASEILFIGNSDNDEYAYRSGAQTLCFNPIHANFNNKKIWNRHFRADSFVDLYEYIKKNYLFEEE</sequence>
<dbReference type="PATRIC" id="fig|246787.4.peg.208"/>
<dbReference type="GO" id="GO:0005737">
    <property type="term" value="C:cytoplasm"/>
    <property type="evidence" value="ECO:0007669"/>
    <property type="project" value="TreeGrafter"/>
</dbReference>
<evidence type="ECO:0000256" key="10">
    <source>
        <dbReference type="ARBA" id="ARBA00048523"/>
    </source>
</evidence>
<dbReference type="SUPFAM" id="SSF56784">
    <property type="entry name" value="HAD-like"/>
    <property type="match status" value="1"/>
</dbReference>
<dbReference type="AlphaFoldDB" id="A0A0P0G9Y1"/>
<protein>
    <recommendedName>
        <fullName evidence="3">phosphoserine phosphatase</fullName>
        <ecNumber evidence="3">3.1.3.3</ecNumber>
    </recommendedName>
</protein>
<evidence type="ECO:0000256" key="5">
    <source>
        <dbReference type="ARBA" id="ARBA00022723"/>
    </source>
</evidence>